<reference evidence="5 6" key="1">
    <citation type="submission" date="2016-03" db="EMBL/GenBank/DDBJ databases">
        <title>Complete genome sequence of Pedobacter cryoconitis PAMC 27485.</title>
        <authorList>
            <person name="Lee J."/>
            <person name="Kim O.-S."/>
        </authorList>
    </citation>
    <scope>NUCLEOTIDE SEQUENCE [LARGE SCALE GENOMIC DNA]</scope>
    <source>
        <strain evidence="5 6">PAMC 27485</strain>
    </source>
</reference>
<accession>A0A127V9W7</accession>
<dbReference type="OrthoDB" id="2585681at2"/>
<dbReference type="Proteomes" id="UP000071561">
    <property type="component" value="Chromosome"/>
</dbReference>
<proteinExistence type="predicted"/>
<dbReference type="Pfam" id="PF02311">
    <property type="entry name" value="AraC_binding"/>
    <property type="match status" value="1"/>
</dbReference>
<dbReference type="KEGG" id="pcm:AY601_1079"/>
<dbReference type="GO" id="GO:0003700">
    <property type="term" value="F:DNA-binding transcription factor activity"/>
    <property type="evidence" value="ECO:0007669"/>
    <property type="project" value="InterPro"/>
</dbReference>
<dbReference type="PATRIC" id="fig|188932.3.peg.1114"/>
<dbReference type="InterPro" id="IPR037923">
    <property type="entry name" value="HTH-like"/>
</dbReference>
<organism evidence="5 6">
    <name type="scientific">Pedobacter cryoconitis</name>
    <dbReference type="NCBI Taxonomy" id="188932"/>
    <lineage>
        <taxon>Bacteria</taxon>
        <taxon>Pseudomonadati</taxon>
        <taxon>Bacteroidota</taxon>
        <taxon>Sphingobacteriia</taxon>
        <taxon>Sphingobacteriales</taxon>
        <taxon>Sphingobacteriaceae</taxon>
        <taxon>Pedobacter</taxon>
    </lineage>
</organism>
<evidence type="ECO:0000256" key="1">
    <source>
        <dbReference type="ARBA" id="ARBA00023015"/>
    </source>
</evidence>
<protein>
    <submittedName>
        <fullName evidence="5">AraC family transcriptional regulator</fullName>
    </submittedName>
</protein>
<dbReference type="PANTHER" id="PTHR43280">
    <property type="entry name" value="ARAC-FAMILY TRANSCRIPTIONAL REGULATOR"/>
    <property type="match status" value="1"/>
</dbReference>
<dbReference type="RefSeq" id="WP_068397524.1">
    <property type="nucleotide sequence ID" value="NZ_CP014504.1"/>
</dbReference>
<dbReference type="GO" id="GO:0043565">
    <property type="term" value="F:sequence-specific DNA binding"/>
    <property type="evidence" value="ECO:0007669"/>
    <property type="project" value="InterPro"/>
</dbReference>
<dbReference type="SUPFAM" id="SSF46689">
    <property type="entry name" value="Homeodomain-like"/>
    <property type="match status" value="1"/>
</dbReference>
<dbReference type="PROSITE" id="PS01124">
    <property type="entry name" value="HTH_ARAC_FAMILY_2"/>
    <property type="match status" value="1"/>
</dbReference>
<keyword evidence="3" id="KW-0804">Transcription</keyword>
<feature type="domain" description="HTH araC/xylS-type" evidence="4">
    <location>
        <begin position="177"/>
        <end position="275"/>
    </location>
</feature>
<dbReference type="InterPro" id="IPR018060">
    <property type="entry name" value="HTH_AraC"/>
</dbReference>
<dbReference type="InterPro" id="IPR009057">
    <property type="entry name" value="Homeodomain-like_sf"/>
</dbReference>
<sequence length="277" mass="31841">MKKAAIPLHEGELRHVGLEFKAMKEFNHFIHIPHRDDHYMFLVQQKGNFLLAVDFNEVVLSGPSLCFITPGQVHSYINCQNCEGWFIFLGHELISNQYRELFDTYLHIKQTVAVAADDAAFKIVPIMEEMASQKSIPLQKTLINSLVDTLAGLIASRIIQSQNSDLNIGGQKYNTVVRFKQLIHAKYKALKQVHIYASLLHISPLYLNELTKEITGFPASYWINQEILLESKRLLYYTDLDVKQIAYELGFEDHAYFSRFFKKHTGMTASGFRSLKP</sequence>
<dbReference type="EMBL" id="CP014504">
    <property type="protein sequence ID" value="AMP98007.1"/>
    <property type="molecule type" value="Genomic_DNA"/>
</dbReference>
<keyword evidence="6" id="KW-1185">Reference proteome</keyword>
<dbReference type="InterPro" id="IPR003313">
    <property type="entry name" value="AraC-bd"/>
</dbReference>
<name>A0A127V9W7_9SPHI</name>
<evidence type="ECO:0000259" key="4">
    <source>
        <dbReference type="PROSITE" id="PS01124"/>
    </source>
</evidence>
<dbReference type="SUPFAM" id="SSF51215">
    <property type="entry name" value="Regulatory protein AraC"/>
    <property type="match status" value="1"/>
</dbReference>
<dbReference type="AlphaFoldDB" id="A0A127V9W7"/>
<evidence type="ECO:0000313" key="6">
    <source>
        <dbReference type="Proteomes" id="UP000071561"/>
    </source>
</evidence>
<gene>
    <name evidence="5" type="ORF">AY601_1079</name>
</gene>
<evidence type="ECO:0000313" key="5">
    <source>
        <dbReference type="EMBL" id="AMP98007.1"/>
    </source>
</evidence>
<dbReference type="PANTHER" id="PTHR43280:SF2">
    <property type="entry name" value="HTH-TYPE TRANSCRIPTIONAL REGULATOR EXSA"/>
    <property type="match status" value="1"/>
</dbReference>
<dbReference type="Gene3D" id="1.10.10.60">
    <property type="entry name" value="Homeodomain-like"/>
    <property type="match status" value="1"/>
</dbReference>
<evidence type="ECO:0000256" key="2">
    <source>
        <dbReference type="ARBA" id="ARBA00023125"/>
    </source>
</evidence>
<dbReference type="InterPro" id="IPR020449">
    <property type="entry name" value="Tscrpt_reg_AraC-type_HTH"/>
</dbReference>
<keyword evidence="1" id="KW-0805">Transcription regulation</keyword>
<dbReference type="PRINTS" id="PR00032">
    <property type="entry name" value="HTHARAC"/>
</dbReference>
<dbReference type="SMART" id="SM00342">
    <property type="entry name" value="HTH_ARAC"/>
    <property type="match status" value="1"/>
</dbReference>
<evidence type="ECO:0000256" key="3">
    <source>
        <dbReference type="ARBA" id="ARBA00023163"/>
    </source>
</evidence>
<keyword evidence="2" id="KW-0238">DNA-binding</keyword>
<dbReference type="Pfam" id="PF12833">
    <property type="entry name" value="HTH_18"/>
    <property type="match status" value="1"/>
</dbReference>